<dbReference type="Pfam" id="PF00753">
    <property type="entry name" value="Lactamase_B"/>
    <property type="match status" value="1"/>
</dbReference>
<dbReference type="SMART" id="SM00849">
    <property type="entry name" value="Lactamase_B"/>
    <property type="match status" value="1"/>
</dbReference>
<dbReference type="PANTHER" id="PTHR42951">
    <property type="entry name" value="METALLO-BETA-LACTAMASE DOMAIN-CONTAINING"/>
    <property type="match status" value="1"/>
</dbReference>
<evidence type="ECO:0000313" key="2">
    <source>
        <dbReference type="EMBL" id="PTM51850.1"/>
    </source>
</evidence>
<evidence type="ECO:0000313" key="3">
    <source>
        <dbReference type="Proteomes" id="UP000241808"/>
    </source>
</evidence>
<dbReference type="GO" id="GO:0016787">
    <property type="term" value="F:hydrolase activity"/>
    <property type="evidence" value="ECO:0007669"/>
    <property type="project" value="UniProtKB-KW"/>
</dbReference>
<organism evidence="2 3">
    <name type="scientific">Phreatobacter oligotrophus</name>
    <dbReference type="NCBI Taxonomy" id="1122261"/>
    <lineage>
        <taxon>Bacteria</taxon>
        <taxon>Pseudomonadati</taxon>
        <taxon>Pseudomonadota</taxon>
        <taxon>Alphaproteobacteria</taxon>
        <taxon>Hyphomicrobiales</taxon>
        <taxon>Phreatobacteraceae</taxon>
        <taxon>Phreatobacter</taxon>
    </lineage>
</organism>
<dbReference type="AlphaFoldDB" id="A0A2T4YYR3"/>
<name>A0A2T4YYR3_9HYPH</name>
<comment type="caution">
    <text evidence="2">The sequence shown here is derived from an EMBL/GenBank/DDBJ whole genome shotgun (WGS) entry which is preliminary data.</text>
</comment>
<dbReference type="Proteomes" id="UP000241808">
    <property type="component" value="Unassembled WGS sequence"/>
</dbReference>
<sequence>MALPRPADLPPPTPHRFGPITVFLGHKSGKYPDANMMVVTGRDSRAAVDAPLCSNRVGADFDGCDLVILSHVHEDHMAGLHRVPRADVAVHWLDLPAAASWEGYRDALGLSDAVWPAMREKLRSEFAFTPRPDATPYEDGHVFDLGGVRLTAMLLPGHTAGHCALIEETQGLAFIADIDLSGFGPYYGDATSSLADFRASLKRLPEVPASVIVTGHHRGIYTDRARFLADLAAYAEKLDVRDNKLLTMLARGPRTIASLVAERLIYPADYQELWVEDVERRTIEQHLAALAAEGRVFAQNGLWSRA</sequence>
<accession>A0A2T4YYR3</accession>
<proteinExistence type="predicted"/>
<keyword evidence="3" id="KW-1185">Reference proteome</keyword>
<dbReference type="RefSeq" id="WP_108178946.1">
    <property type="nucleotide sequence ID" value="NZ_PZZL01000009.1"/>
</dbReference>
<dbReference type="Gene3D" id="3.60.15.10">
    <property type="entry name" value="Ribonuclease Z/Hydroxyacylglutathione hydrolase-like"/>
    <property type="match status" value="1"/>
</dbReference>
<dbReference type="InterPro" id="IPR001279">
    <property type="entry name" value="Metallo-B-lactamas"/>
</dbReference>
<dbReference type="OrthoDB" id="9803916at2"/>
<keyword evidence="2" id="KW-0378">Hydrolase</keyword>
<evidence type="ECO:0000259" key="1">
    <source>
        <dbReference type="SMART" id="SM00849"/>
    </source>
</evidence>
<protein>
    <submittedName>
        <fullName evidence="2">Glyoxylase-like metal-dependent hydrolase (Beta-lactamase superfamily II)</fullName>
    </submittedName>
</protein>
<dbReference type="EMBL" id="PZZL01000009">
    <property type="protein sequence ID" value="PTM51850.1"/>
    <property type="molecule type" value="Genomic_DNA"/>
</dbReference>
<dbReference type="InterPro" id="IPR036866">
    <property type="entry name" value="RibonucZ/Hydroxyglut_hydro"/>
</dbReference>
<feature type="domain" description="Metallo-beta-lactamase" evidence="1">
    <location>
        <begin position="33"/>
        <end position="216"/>
    </location>
</feature>
<reference evidence="2 3" key="1">
    <citation type="submission" date="2018-04" db="EMBL/GenBank/DDBJ databases">
        <title>Genomic Encyclopedia of Archaeal and Bacterial Type Strains, Phase II (KMG-II): from individual species to whole genera.</title>
        <authorList>
            <person name="Goeker M."/>
        </authorList>
    </citation>
    <scope>NUCLEOTIDE SEQUENCE [LARGE SCALE GENOMIC DNA]</scope>
    <source>
        <strain evidence="2 3">DSM 25521</strain>
    </source>
</reference>
<dbReference type="SUPFAM" id="SSF56281">
    <property type="entry name" value="Metallo-hydrolase/oxidoreductase"/>
    <property type="match status" value="1"/>
</dbReference>
<dbReference type="InterPro" id="IPR050855">
    <property type="entry name" value="NDM-1-like"/>
</dbReference>
<gene>
    <name evidence="2" type="ORF">C8P69_109138</name>
</gene>